<keyword evidence="9" id="KW-1185">Reference proteome</keyword>
<name>A0A2C6KYH4_9APIC</name>
<organism evidence="8 9">
    <name type="scientific">Cystoisospora suis</name>
    <dbReference type="NCBI Taxonomy" id="483139"/>
    <lineage>
        <taxon>Eukaryota</taxon>
        <taxon>Sar</taxon>
        <taxon>Alveolata</taxon>
        <taxon>Apicomplexa</taxon>
        <taxon>Conoidasida</taxon>
        <taxon>Coccidia</taxon>
        <taxon>Eucoccidiorida</taxon>
        <taxon>Eimeriorina</taxon>
        <taxon>Sarcocystidae</taxon>
        <taxon>Cystoisospora</taxon>
    </lineage>
</organism>
<evidence type="ECO:0000313" key="9">
    <source>
        <dbReference type="Proteomes" id="UP000221165"/>
    </source>
</evidence>
<keyword evidence="2" id="KW-0507">mRNA processing</keyword>
<dbReference type="Pfam" id="PF06544">
    <property type="entry name" value="Prp3_C"/>
    <property type="match status" value="1"/>
</dbReference>
<dbReference type="GO" id="GO:0000398">
    <property type="term" value="P:mRNA splicing, via spliceosome"/>
    <property type="evidence" value="ECO:0007669"/>
    <property type="project" value="InterPro"/>
</dbReference>
<dbReference type="PANTHER" id="PTHR14212:SF0">
    <property type="entry name" value="U4_U6 SMALL NUCLEAR RIBONUCLEOPROTEIN PRP3"/>
    <property type="match status" value="1"/>
</dbReference>
<evidence type="ECO:0000259" key="7">
    <source>
        <dbReference type="Pfam" id="PF08572"/>
    </source>
</evidence>
<dbReference type="InterPro" id="IPR027104">
    <property type="entry name" value="Prp3"/>
</dbReference>
<reference evidence="8 9" key="1">
    <citation type="journal article" date="2017" name="Int. J. Parasitol.">
        <title>The genome of the protozoan parasite Cystoisospora suis and a reverse vaccinology approach to identify vaccine candidates.</title>
        <authorList>
            <person name="Palmieri N."/>
            <person name="Shrestha A."/>
            <person name="Ruttkowski B."/>
            <person name="Beck T."/>
            <person name="Vogl C."/>
            <person name="Tomley F."/>
            <person name="Blake D.P."/>
            <person name="Joachim A."/>
        </authorList>
    </citation>
    <scope>NUCLEOTIDE SEQUENCE [LARGE SCALE GENOMIC DNA]</scope>
    <source>
        <strain evidence="8 9">Wien I</strain>
    </source>
</reference>
<evidence type="ECO:0000256" key="5">
    <source>
        <dbReference type="SAM" id="MobiDB-lite"/>
    </source>
</evidence>
<feature type="compositionally biased region" description="Basic and acidic residues" evidence="5">
    <location>
        <begin position="468"/>
        <end position="479"/>
    </location>
</feature>
<dbReference type="VEuPathDB" id="ToxoDB:CSUI_005315"/>
<sequence>MGGDVPATPAPGPSTAASSSSSTSAAVEASPAKPALPSLGFSLQQAAAAAREALEKAKKAALMQREIQERLKQHQIARPQGPAAAAVAAETKAGSEAAAAAAVAAAALAAARAKAVAGASTGTGGSVVGGGAVEETNAGTGAPLTLRALLGGTQNGNSIDFPGGGPSIVADLGAEDRHRQQIFMLVKEQQMRRKIEAEAAEKVKKEKQAAVLKARPRPLRFDEFGREVDEEGKVIPLKMVVHSDLKINRRAKIEARGEDAKQLGSGIGGSLGAGTGAFEDITQAEWYDPSIPVKTARSKRKRKAFEFVEDGRYIRQEQQMLEHQQMLERKAGQKLAREAKEQGAVKRASPGSAKKEPGATDNELGSGEDIKPQVQEEERLLDFLAKAWIPQVPNIEPWDAALVVAKPASSGDQKSPAEKQFELKEDAIDNLVEHPVPVKPAIDPVTNVIINMYLTRQERKKLRRRKRQEKEREKQDKIRMGLMPPPPPKIKLTNLMRVLGDQAVADPSKVEREVRQQMEKRLKDHEARNEARKLAPEVRSKKHVAKWQKKPNSGEFHVLLFCLRDLTNKRHLYKVDMNAQQLHLAGVAVICPSSLKSVVLVEGSLRSIKRFRALMLRRIKWREVEGSSAADDDDEDDGAGDRAEVQDDSCRLVWQGTVRTNSFSGWKVHRVPDQVEGRKIFKSAHVEHYWDMSQKYRDASEDL</sequence>
<dbReference type="RefSeq" id="XP_067922541.1">
    <property type="nucleotide sequence ID" value="XM_068065492.1"/>
</dbReference>
<dbReference type="CDD" id="cd24162">
    <property type="entry name" value="Prp3_C"/>
    <property type="match status" value="1"/>
</dbReference>
<feature type="region of interest" description="Disordered" evidence="5">
    <location>
        <begin position="1"/>
        <end position="31"/>
    </location>
</feature>
<comment type="subcellular location">
    <subcellularLocation>
        <location evidence="1">Nucleus</location>
    </subcellularLocation>
</comment>
<evidence type="ECO:0000256" key="2">
    <source>
        <dbReference type="ARBA" id="ARBA00022664"/>
    </source>
</evidence>
<evidence type="ECO:0000259" key="6">
    <source>
        <dbReference type="Pfam" id="PF06544"/>
    </source>
</evidence>
<evidence type="ECO:0000256" key="4">
    <source>
        <dbReference type="ARBA" id="ARBA00023242"/>
    </source>
</evidence>
<evidence type="ECO:0000313" key="8">
    <source>
        <dbReference type="EMBL" id="PHJ20856.1"/>
    </source>
</evidence>
<dbReference type="InterPro" id="IPR013881">
    <property type="entry name" value="Pre-mRNA_splic_Prp3_dom"/>
</dbReference>
<dbReference type="GeneID" id="94428703"/>
<dbReference type="PANTHER" id="PTHR14212">
    <property type="entry name" value="U4/U6-ASSOCIATED RNA SPLICING FACTOR-RELATED"/>
    <property type="match status" value="1"/>
</dbReference>
<accession>A0A2C6KYH4</accession>
<evidence type="ECO:0000256" key="3">
    <source>
        <dbReference type="ARBA" id="ARBA00023187"/>
    </source>
</evidence>
<dbReference type="Proteomes" id="UP000221165">
    <property type="component" value="Unassembled WGS sequence"/>
</dbReference>
<comment type="caution">
    <text evidence="8">The sequence shown here is derived from an EMBL/GenBank/DDBJ whole genome shotgun (WGS) entry which is preliminary data.</text>
</comment>
<protein>
    <submittedName>
        <fullName evidence="8">Pre-mrna processing factor prp3</fullName>
    </submittedName>
</protein>
<keyword evidence="4" id="KW-0539">Nucleus</keyword>
<evidence type="ECO:0000256" key="1">
    <source>
        <dbReference type="ARBA" id="ARBA00004123"/>
    </source>
</evidence>
<dbReference type="GO" id="GO:0046540">
    <property type="term" value="C:U4/U6 x U5 tri-snRNP complex"/>
    <property type="evidence" value="ECO:0007669"/>
    <property type="project" value="InterPro"/>
</dbReference>
<keyword evidence="3" id="KW-0508">mRNA splicing</keyword>
<feature type="region of interest" description="Disordered" evidence="5">
    <location>
        <begin position="459"/>
        <end position="487"/>
    </location>
</feature>
<proteinExistence type="predicted"/>
<feature type="region of interest" description="Disordered" evidence="5">
    <location>
        <begin position="331"/>
        <end position="369"/>
    </location>
</feature>
<gene>
    <name evidence="8" type="ORF">CSUI_005315</name>
</gene>
<dbReference type="Pfam" id="PF08572">
    <property type="entry name" value="PRP3"/>
    <property type="match status" value="1"/>
</dbReference>
<feature type="region of interest" description="Disordered" evidence="5">
    <location>
        <begin position="520"/>
        <end position="546"/>
    </location>
</feature>
<dbReference type="OrthoDB" id="10264544at2759"/>
<feature type="compositionally biased region" description="Basic and acidic residues" evidence="5">
    <location>
        <begin position="331"/>
        <end position="344"/>
    </location>
</feature>
<feature type="compositionally biased region" description="Low complexity" evidence="5">
    <location>
        <begin position="13"/>
        <end position="31"/>
    </location>
</feature>
<dbReference type="InterPro" id="IPR010541">
    <property type="entry name" value="Prp3_C"/>
</dbReference>
<dbReference type="AlphaFoldDB" id="A0A2C6KYH4"/>
<feature type="domain" description="Small nuclear ribonucleoprotein Prp3 C-terminal" evidence="6">
    <location>
        <begin position="560"/>
        <end position="692"/>
    </location>
</feature>
<dbReference type="EMBL" id="MIGC01002571">
    <property type="protein sequence ID" value="PHJ20856.1"/>
    <property type="molecule type" value="Genomic_DNA"/>
</dbReference>
<feature type="compositionally biased region" description="Basic and acidic residues" evidence="5">
    <location>
        <begin position="520"/>
        <end position="539"/>
    </location>
</feature>
<feature type="domain" description="Pre-mRNA-splicing factor 3" evidence="7">
    <location>
        <begin position="285"/>
        <end position="534"/>
    </location>
</feature>